<feature type="binding site" evidence="5">
    <location>
        <position position="105"/>
    </location>
    <ligand>
        <name>S-adenosyl-L-methionine</name>
        <dbReference type="ChEBI" id="CHEBI:59789"/>
    </ligand>
</feature>
<dbReference type="EC" id="2.1.1.64" evidence="5"/>
<comment type="catalytic activity">
    <reaction evidence="5">
        <text>a 3-demethylubiquinol + S-adenosyl-L-methionine = a ubiquinol + S-adenosyl-L-homocysteine + H(+)</text>
        <dbReference type="Rhea" id="RHEA:44380"/>
        <dbReference type="Rhea" id="RHEA-COMP:9566"/>
        <dbReference type="Rhea" id="RHEA-COMP:10914"/>
        <dbReference type="ChEBI" id="CHEBI:15378"/>
        <dbReference type="ChEBI" id="CHEBI:17976"/>
        <dbReference type="ChEBI" id="CHEBI:57856"/>
        <dbReference type="ChEBI" id="CHEBI:59789"/>
        <dbReference type="ChEBI" id="CHEBI:84422"/>
        <dbReference type="EC" id="2.1.1.64"/>
    </reaction>
</comment>
<dbReference type="InterPro" id="IPR029063">
    <property type="entry name" value="SAM-dependent_MTases_sf"/>
</dbReference>
<dbReference type="EC" id="2.1.1.-" evidence="5"/>
<dbReference type="InterPro" id="IPR010233">
    <property type="entry name" value="UbiG_MeTrfase"/>
</dbReference>
<dbReference type="CDD" id="cd02440">
    <property type="entry name" value="AdoMet_MTases"/>
    <property type="match status" value="1"/>
</dbReference>
<comment type="subunit">
    <text evidence="5">Component of a multi-subunit COQ enzyme complex.</text>
</comment>
<evidence type="ECO:0000256" key="2">
    <source>
        <dbReference type="ARBA" id="ARBA00022679"/>
    </source>
</evidence>
<dbReference type="GO" id="GO:0046872">
    <property type="term" value="F:metal ion binding"/>
    <property type="evidence" value="ECO:0007669"/>
    <property type="project" value="UniProtKB-KW"/>
</dbReference>
<evidence type="ECO:0000256" key="1">
    <source>
        <dbReference type="ARBA" id="ARBA00022603"/>
    </source>
</evidence>
<feature type="binding site" evidence="5">
    <location>
        <position position="173"/>
    </location>
    <ligand>
        <name>S-adenosyl-L-methionine</name>
        <dbReference type="ChEBI" id="CHEBI:59789"/>
    </ligand>
</feature>
<comment type="catalytic activity">
    <reaction evidence="5">
        <text>a 3-demethylubiquinone + S-adenosyl-L-methionine = a ubiquinone + S-adenosyl-L-homocysteine</text>
        <dbReference type="Rhea" id="RHEA:81215"/>
        <dbReference type="Rhea" id="RHEA-COMP:9565"/>
        <dbReference type="Rhea" id="RHEA-COMP:19654"/>
        <dbReference type="ChEBI" id="CHEBI:16389"/>
        <dbReference type="ChEBI" id="CHEBI:57856"/>
        <dbReference type="ChEBI" id="CHEBI:59789"/>
        <dbReference type="ChEBI" id="CHEBI:231825"/>
    </reaction>
</comment>
<evidence type="ECO:0000313" key="7">
    <source>
        <dbReference type="Proteomes" id="UP001159428"/>
    </source>
</evidence>
<dbReference type="Gene3D" id="3.40.50.150">
    <property type="entry name" value="Vaccinia Virus protein VP39"/>
    <property type="match status" value="1"/>
</dbReference>
<feature type="binding site" evidence="5">
    <location>
        <position position="177"/>
    </location>
    <ligand>
        <name>Mg(2+)</name>
        <dbReference type="ChEBI" id="CHEBI:18420"/>
    </ligand>
</feature>
<keyword evidence="1 5" id="KW-0489">Methyltransferase</keyword>
<comment type="catalytic activity">
    <reaction evidence="5">
        <text>a 3,4-dihydroxy-5-(all-trans-polyprenyl)benzoate + S-adenosyl-L-methionine = a 4-hydroxy-3-methoxy-5-(all-trans-polyprenyl)benzoate + S-adenosyl-L-homocysteine + H(+)</text>
        <dbReference type="Rhea" id="RHEA:44452"/>
        <dbReference type="Rhea" id="RHEA-COMP:10930"/>
        <dbReference type="Rhea" id="RHEA-COMP:10931"/>
        <dbReference type="ChEBI" id="CHEBI:15378"/>
        <dbReference type="ChEBI" id="CHEBI:57856"/>
        <dbReference type="ChEBI" id="CHEBI:59789"/>
        <dbReference type="ChEBI" id="CHEBI:64694"/>
        <dbReference type="ChEBI" id="CHEBI:84443"/>
        <dbReference type="EC" id="2.1.1.114"/>
    </reaction>
</comment>
<feature type="binding site" evidence="5">
    <location>
        <position position="126"/>
    </location>
    <ligand>
        <name>S-adenosyl-L-methionine</name>
        <dbReference type="ChEBI" id="CHEBI:59789"/>
    </ligand>
</feature>
<organism evidence="6 7">
    <name type="scientific">Pocillopora meandrina</name>
    <dbReference type="NCBI Taxonomy" id="46732"/>
    <lineage>
        <taxon>Eukaryota</taxon>
        <taxon>Metazoa</taxon>
        <taxon>Cnidaria</taxon>
        <taxon>Anthozoa</taxon>
        <taxon>Hexacorallia</taxon>
        <taxon>Scleractinia</taxon>
        <taxon>Astrocoeniina</taxon>
        <taxon>Pocilloporidae</taxon>
        <taxon>Pocillopora</taxon>
    </lineage>
</organism>
<keyword evidence="5" id="KW-0479">Metal-binding</keyword>
<keyword evidence="3 5" id="KW-0831">Ubiquinone biosynthesis</keyword>
<comment type="caution">
    <text evidence="6">The sequence shown here is derived from an EMBL/GenBank/DDBJ whole genome shotgun (WGS) entry which is preliminary data.</text>
</comment>
<keyword evidence="5" id="KW-0472">Membrane</keyword>
<protein>
    <recommendedName>
        <fullName evidence="5">Ubiquinone biosynthesis O-methyltransferase, mitochondrial</fullName>
    </recommendedName>
    <alternativeName>
        <fullName evidence="5">3-demethylubiquinol 3-O-methyltransferase</fullName>
        <ecNumber evidence="5">2.1.1.64</ecNumber>
    </alternativeName>
    <alternativeName>
        <fullName evidence="5">3-demethylubiquinone 3-O-methyltransferase</fullName>
        <ecNumber evidence="5">2.1.1.-</ecNumber>
    </alternativeName>
    <alternativeName>
        <fullName evidence="5">Polyprenyldihydroxybenzoate methyltransferase</fullName>
        <ecNumber evidence="5">2.1.1.114</ecNumber>
    </alternativeName>
</protein>
<keyword evidence="2 5" id="KW-0808">Transferase</keyword>
<dbReference type="GO" id="GO:0061542">
    <property type="term" value="F:3-demethylubiquinol 3-O-methyltransferase activity"/>
    <property type="evidence" value="ECO:0007669"/>
    <property type="project" value="UniProtKB-UniRule"/>
</dbReference>
<dbReference type="PANTHER" id="PTHR43464:SF19">
    <property type="entry name" value="UBIQUINONE BIOSYNTHESIS O-METHYLTRANSFERASE, MITOCHONDRIAL"/>
    <property type="match status" value="1"/>
</dbReference>
<keyword evidence="4 5" id="KW-0949">S-adenosyl-L-methionine</keyword>
<evidence type="ECO:0000313" key="6">
    <source>
        <dbReference type="EMBL" id="CAH3121113.1"/>
    </source>
</evidence>
<feature type="binding site" evidence="5">
    <location>
        <position position="178"/>
    </location>
    <ligand>
        <name>Mg(2+)</name>
        <dbReference type="ChEBI" id="CHEBI:18420"/>
    </ligand>
</feature>
<keyword evidence="5" id="KW-0999">Mitochondrion inner membrane</keyword>
<accession>A0AAU9WPA7</accession>
<feature type="binding site" evidence="5">
    <location>
        <position position="74"/>
    </location>
    <ligand>
        <name>S-adenosyl-L-methionine</name>
        <dbReference type="ChEBI" id="CHEBI:59789"/>
    </ligand>
</feature>
<feature type="binding site" evidence="5">
    <location>
        <position position="174"/>
    </location>
    <ligand>
        <name>Mg(2+)</name>
        <dbReference type="ChEBI" id="CHEBI:18420"/>
    </ligand>
</feature>
<proteinExistence type="inferred from homology"/>
<comment type="cofactor">
    <cofactor evidence="5">
        <name>Mg(2+)</name>
        <dbReference type="ChEBI" id="CHEBI:18420"/>
    </cofactor>
</comment>
<keyword evidence="7" id="KW-1185">Reference proteome</keyword>
<dbReference type="Proteomes" id="UP001159428">
    <property type="component" value="Unassembled WGS sequence"/>
</dbReference>
<dbReference type="NCBIfam" id="TIGR01983">
    <property type="entry name" value="UbiG"/>
    <property type="match status" value="1"/>
</dbReference>
<comment type="function">
    <text evidence="5">O-methyltransferase required for two non-consecutive steps during ubiquinone biosynthesis. Catalyzes the 2 O-methylation of 3,4-dihydroxy-5-(all-trans-polyprenyl)benzoic acid into 4-hydroxy-3-methoxy-5-(all-trans-polyprenyl)benzoic acid. Also catalyzes the last step of ubiquinone biosynthesis by mediating methylation of 3-demethylubiquinone into ubiquinone. Also able to mediate the methylation of 3-demethylubiquinol into ubiquinol.</text>
</comment>
<comment type="similarity">
    <text evidence="5">Belongs to the class I-like SAM-binding methyltransferase superfamily. UbiG/COQ3 family.</text>
</comment>
<comment type="pathway">
    <text evidence="5">Cofactor biosynthesis; ubiquinone biosynthesis.</text>
</comment>
<dbReference type="AlphaFoldDB" id="A0AAU9WPA7"/>
<name>A0AAU9WPA7_9CNID</name>
<dbReference type="PANTHER" id="PTHR43464">
    <property type="entry name" value="METHYLTRANSFERASE"/>
    <property type="match status" value="1"/>
</dbReference>
<keyword evidence="5" id="KW-0460">Magnesium</keyword>
<dbReference type="Pfam" id="PF13489">
    <property type="entry name" value="Methyltransf_23"/>
    <property type="match status" value="1"/>
</dbReference>
<dbReference type="HAMAP" id="MF_00472">
    <property type="entry name" value="UbiG"/>
    <property type="match status" value="1"/>
</dbReference>
<dbReference type="GO" id="GO:0032259">
    <property type="term" value="P:methylation"/>
    <property type="evidence" value="ECO:0007669"/>
    <property type="project" value="UniProtKB-KW"/>
</dbReference>
<evidence type="ECO:0000256" key="3">
    <source>
        <dbReference type="ARBA" id="ARBA00022688"/>
    </source>
</evidence>
<dbReference type="EC" id="2.1.1.114" evidence="5"/>
<evidence type="ECO:0000256" key="5">
    <source>
        <dbReference type="HAMAP-Rule" id="MF_03190"/>
    </source>
</evidence>
<gene>
    <name evidence="6" type="ORF">PMEA_00009037</name>
</gene>
<reference evidence="6 7" key="1">
    <citation type="submission" date="2022-05" db="EMBL/GenBank/DDBJ databases">
        <authorList>
            <consortium name="Genoscope - CEA"/>
            <person name="William W."/>
        </authorList>
    </citation>
    <scope>NUCLEOTIDE SEQUENCE [LARGE SCALE GENOMIC DNA]</scope>
</reference>
<dbReference type="GO" id="GO:0031314">
    <property type="term" value="C:extrinsic component of mitochondrial inner membrane"/>
    <property type="evidence" value="ECO:0007669"/>
    <property type="project" value="UniProtKB-UniRule"/>
</dbReference>
<keyword evidence="5" id="KW-0496">Mitochondrion</keyword>
<comment type="subcellular location">
    <subcellularLocation>
        <location evidence="5">Mitochondrion inner membrane</location>
        <topology evidence="5">Peripheral membrane protein</topology>
        <orientation evidence="5">Matrix side</orientation>
    </subcellularLocation>
</comment>
<sequence length="303" mass="33447">MAARTCSAVFRVKCGLSSPRVEHIARSFIRSRYFCTSGKSTVDEEEIEKLSRTISDWWDPNGDFSALHSMNKLRVPFIKSSLEHLPGENVTSSKPLKGFRILDVGCGGGILSEPLARLGAEVTGVDASAFNIHAALRHAQHDFRVASNVQYNCITVEELADKEPESFDCVVASEVIEHVTDKDTFISASTQLLKPGGSLVITTINQTVFSYAAAILGAEYLLRLVKPGTHDWNKFVTVDDLADLISQNGAEVMDVKGMFFMPVFNKWCWIEDTSVNFALSAMKPEQIFPETTSEENPSNESET</sequence>
<evidence type="ECO:0000256" key="4">
    <source>
        <dbReference type="ARBA" id="ARBA00022691"/>
    </source>
</evidence>
<dbReference type="SUPFAM" id="SSF53335">
    <property type="entry name" value="S-adenosyl-L-methionine-dependent methyltransferases"/>
    <property type="match status" value="1"/>
</dbReference>
<dbReference type="GO" id="GO:0010420">
    <property type="term" value="F:polyprenyldihydroxybenzoate methyltransferase activity"/>
    <property type="evidence" value="ECO:0007669"/>
    <property type="project" value="UniProtKB-UniRule"/>
</dbReference>
<dbReference type="EMBL" id="CALNXJ010000018">
    <property type="protein sequence ID" value="CAH3121113.1"/>
    <property type="molecule type" value="Genomic_DNA"/>
</dbReference>